<dbReference type="SUPFAM" id="SSF53697">
    <property type="entry name" value="SIS domain"/>
    <property type="match status" value="1"/>
</dbReference>
<evidence type="ECO:0000256" key="1">
    <source>
        <dbReference type="ARBA" id="ARBA00023015"/>
    </source>
</evidence>
<dbReference type="Proteomes" id="UP000306509">
    <property type="component" value="Unassembled WGS sequence"/>
</dbReference>
<dbReference type="SUPFAM" id="SSF46689">
    <property type="entry name" value="Homeodomain-like"/>
    <property type="match status" value="1"/>
</dbReference>
<name>A0A4U8Q429_9FIRM</name>
<dbReference type="GO" id="GO:0003700">
    <property type="term" value="F:DNA-binding transcription factor activity"/>
    <property type="evidence" value="ECO:0007669"/>
    <property type="project" value="InterPro"/>
</dbReference>
<protein>
    <submittedName>
        <fullName evidence="5">Als operon repressor</fullName>
    </submittedName>
</protein>
<dbReference type="PROSITE" id="PS51071">
    <property type="entry name" value="HTH_RPIR"/>
    <property type="match status" value="1"/>
</dbReference>
<feature type="domain" description="HTH rpiR-type" evidence="4">
    <location>
        <begin position="11"/>
        <end position="87"/>
    </location>
</feature>
<dbReference type="InterPro" id="IPR035472">
    <property type="entry name" value="RpiR-like_SIS"/>
</dbReference>
<dbReference type="Pfam" id="PF01418">
    <property type="entry name" value="HTH_6"/>
    <property type="match status" value="1"/>
</dbReference>
<keyword evidence="6" id="KW-1185">Reference proteome</keyword>
<keyword evidence="3" id="KW-0804">Transcription</keyword>
<gene>
    <name evidence="5" type="primary">rpiR</name>
    <name evidence="5" type="ORF">DSM106044_03713</name>
</gene>
<dbReference type="STRING" id="180332.GCA_000797495_01110"/>
<dbReference type="InterPro" id="IPR047640">
    <property type="entry name" value="RpiR-like"/>
</dbReference>
<dbReference type="PANTHER" id="PTHR30514">
    <property type="entry name" value="GLUCOKINASE"/>
    <property type="match status" value="1"/>
</dbReference>
<dbReference type="RefSeq" id="WP_243133063.1">
    <property type="nucleotide sequence ID" value="NZ_QGQD01000069.1"/>
</dbReference>
<dbReference type="GO" id="GO:0097367">
    <property type="term" value="F:carbohydrate derivative binding"/>
    <property type="evidence" value="ECO:0007669"/>
    <property type="project" value="InterPro"/>
</dbReference>
<dbReference type="GO" id="GO:1901135">
    <property type="term" value="P:carbohydrate derivative metabolic process"/>
    <property type="evidence" value="ECO:0007669"/>
    <property type="project" value="InterPro"/>
</dbReference>
<evidence type="ECO:0000259" key="4">
    <source>
        <dbReference type="PROSITE" id="PS51071"/>
    </source>
</evidence>
<dbReference type="AlphaFoldDB" id="A0A4U8Q429"/>
<dbReference type="InterPro" id="IPR046348">
    <property type="entry name" value="SIS_dom_sf"/>
</dbReference>
<comment type="caution">
    <text evidence="5">The sequence shown here is derived from an EMBL/GenBank/DDBJ whole genome shotgun (WGS) entry which is preliminary data.</text>
</comment>
<sequence>MKEKQMEKKGRNLYERIDDQFEQLTDTQQQAAIYMKKNWENICVMTAKEVGEQSKVSEATIHRLAGRLGYESFLEMKNSVKENLMKNRALVNLELKNNTDQESWLEEYWHMEAANLSNTLRLNEKDELKRGAKEIANAGRIWIMGDKMGLGVSSYLHFVLNYLLGNATHLNLSNYYEHIAFMKEGDVMILVGFQRYCKRTLSAANLAREKEVTILAFTDCSLSPFAKAADISYYAATESVFFLDSYSSVFTLAQALVVKLVSLDKERIKSNVKSTEMIYENCMERNI</sequence>
<evidence type="ECO:0000313" key="6">
    <source>
        <dbReference type="Proteomes" id="UP000306509"/>
    </source>
</evidence>
<dbReference type="Pfam" id="PF01380">
    <property type="entry name" value="SIS"/>
    <property type="match status" value="1"/>
</dbReference>
<proteinExistence type="predicted"/>
<evidence type="ECO:0000256" key="2">
    <source>
        <dbReference type="ARBA" id="ARBA00023125"/>
    </source>
</evidence>
<keyword evidence="1" id="KW-0805">Transcription regulation</keyword>
<dbReference type="Gene3D" id="3.40.50.10490">
    <property type="entry name" value="Glucose-6-phosphate isomerase like protein, domain 1"/>
    <property type="match status" value="1"/>
</dbReference>
<keyword evidence="2" id="KW-0238">DNA-binding</keyword>
<dbReference type="InterPro" id="IPR001347">
    <property type="entry name" value="SIS_dom"/>
</dbReference>
<accession>A0A4U8Q429</accession>
<dbReference type="CDD" id="cd05013">
    <property type="entry name" value="SIS_RpiR"/>
    <property type="match status" value="1"/>
</dbReference>
<dbReference type="InterPro" id="IPR036388">
    <property type="entry name" value="WH-like_DNA-bd_sf"/>
</dbReference>
<reference evidence="5 6" key="1">
    <citation type="journal article" date="2019" name="Anaerobe">
        <title>Detection of Robinsoniella peoriensis in multiple bone samples of a trauma patient.</title>
        <authorList>
            <person name="Schrottner P."/>
            <person name="Hartwich K."/>
            <person name="Bunk B."/>
            <person name="Schober I."/>
            <person name="Helbig S."/>
            <person name="Rudolph W.W."/>
            <person name="Gunzer F."/>
        </authorList>
    </citation>
    <scope>NUCLEOTIDE SEQUENCE [LARGE SCALE GENOMIC DNA]</scope>
    <source>
        <strain evidence="5 6">DSM 106044</strain>
    </source>
</reference>
<dbReference type="EMBL" id="QGQD01000069">
    <property type="protein sequence ID" value="TLC99510.1"/>
    <property type="molecule type" value="Genomic_DNA"/>
</dbReference>
<dbReference type="Gene3D" id="1.10.10.10">
    <property type="entry name" value="Winged helix-like DNA-binding domain superfamily/Winged helix DNA-binding domain"/>
    <property type="match status" value="1"/>
</dbReference>
<dbReference type="PANTHER" id="PTHR30514:SF18">
    <property type="entry name" value="RPIR-FAMILY TRANSCRIPTIONAL REGULATOR"/>
    <property type="match status" value="1"/>
</dbReference>
<evidence type="ECO:0000256" key="3">
    <source>
        <dbReference type="ARBA" id="ARBA00023163"/>
    </source>
</evidence>
<dbReference type="InterPro" id="IPR009057">
    <property type="entry name" value="Homeodomain-like_sf"/>
</dbReference>
<evidence type="ECO:0000313" key="5">
    <source>
        <dbReference type="EMBL" id="TLC99510.1"/>
    </source>
</evidence>
<dbReference type="InterPro" id="IPR000281">
    <property type="entry name" value="HTH_RpiR"/>
</dbReference>
<dbReference type="GO" id="GO:0003677">
    <property type="term" value="F:DNA binding"/>
    <property type="evidence" value="ECO:0007669"/>
    <property type="project" value="UniProtKB-KW"/>
</dbReference>
<organism evidence="5 6">
    <name type="scientific">Robinsoniella peoriensis</name>
    <dbReference type="NCBI Taxonomy" id="180332"/>
    <lineage>
        <taxon>Bacteria</taxon>
        <taxon>Bacillati</taxon>
        <taxon>Bacillota</taxon>
        <taxon>Clostridia</taxon>
        <taxon>Lachnospirales</taxon>
        <taxon>Lachnospiraceae</taxon>
        <taxon>Robinsoniella</taxon>
    </lineage>
</organism>